<keyword evidence="3" id="KW-1185">Reference proteome</keyword>
<evidence type="ECO:0000313" key="3">
    <source>
        <dbReference type="Proteomes" id="UP000246702"/>
    </source>
</evidence>
<dbReference type="PROSITE" id="PS50181">
    <property type="entry name" value="FBOX"/>
    <property type="match status" value="1"/>
</dbReference>
<dbReference type="STRING" id="1450535.A0A317W6R4"/>
<evidence type="ECO:0000313" key="2">
    <source>
        <dbReference type="EMBL" id="PWY81739.1"/>
    </source>
</evidence>
<dbReference type="InterPro" id="IPR001810">
    <property type="entry name" value="F-box_dom"/>
</dbReference>
<reference evidence="2 3" key="1">
    <citation type="submission" date="2016-12" db="EMBL/GenBank/DDBJ databases">
        <title>The genomes of Aspergillus section Nigri reveals drivers in fungal speciation.</title>
        <authorList>
            <consortium name="DOE Joint Genome Institute"/>
            <person name="Vesth T.C."/>
            <person name="Nybo J."/>
            <person name="Theobald S."/>
            <person name="Brandl J."/>
            <person name="Frisvad J.C."/>
            <person name="Nielsen K.F."/>
            <person name="Lyhne E.K."/>
            <person name="Kogle M.E."/>
            <person name="Kuo A."/>
            <person name="Riley R."/>
            <person name="Clum A."/>
            <person name="Nolan M."/>
            <person name="Lipzen A."/>
            <person name="Salamov A."/>
            <person name="Henrissat B."/>
            <person name="Wiebenga A."/>
            <person name="De Vries R.P."/>
            <person name="Grigoriev I.V."/>
            <person name="Mortensen U.H."/>
            <person name="Andersen M.R."/>
            <person name="Baker S.E."/>
        </authorList>
    </citation>
    <scope>NUCLEOTIDE SEQUENCE [LARGE SCALE GENOMIC DNA]</scope>
    <source>
        <strain evidence="2 3">CBS 115572</strain>
    </source>
</reference>
<sequence length="489" mass="57221">TLSCLPSELLLIVASYLPNRDIKNLRLTARFLHDTVRLRLDRVFLSANPLNISVFRAIADDERFRQGVVEIIWDDAVLVETRSEADFSLWGLWSPLSPRMFEDHPEEQCPVWFAKACRSNLKRLFHHKHNDVDGPDHMARALQVVAAQRALIYFWEYYQRLLIGQKWVIETAADTDALIYGINQFPALKRVTVTPAAHGWLFAPLYETPMILSFPYGFNYPIPRGWPTTNEGLSLNVPSWASLSNHRKDQWRGFRITTRVLAQQRENHVTEFILHTNQLYTGLNCRIFEESCEEYDNLICLLRQPGFSRLDLALITDQQEDLDWYSFYNGRLRYALAQATQMRHISLTGNMKNHVVYANDSYNEDDNDTTSHLIPIRTIFPIEKWTNLQHFELSSFVITKDDMVSFLAALPKTICSIKLRRLNFFKKSDHWPGLLIDIRDKLHWRERDIKSRPKLTIIIDKVLATPPWWAIWIEDEVSKFLYENGPNPF</sequence>
<dbReference type="Proteomes" id="UP000246702">
    <property type="component" value="Unassembled WGS sequence"/>
</dbReference>
<dbReference type="InterPro" id="IPR036047">
    <property type="entry name" value="F-box-like_dom_sf"/>
</dbReference>
<protein>
    <recommendedName>
        <fullName evidence="1">F-box domain-containing protein</fullName>
    </recommendedName>
</protein>
<comment type="caution">
    <text evidence="2">The sequence shown here is derived from an EMBL/GenBank/DDBJ whole genome shotgun (WGS) entry which is preliminary data.</text>
</comment>
<proteinExistence type="predicted"/>
<dbReference type="SUPFAM" id="SSF81383">
    <property type="entry name" value="F-box domain"/>
    <property type="match status" value="1"/>
</dbReference>
<dbReference type="RefSeq" id="XP_025465807.1">
    <property type="nucleotide sequence ID" value="XM_025607438.1"/>
</dbReference>
<feature type="domain" description="F-box" evidence="1">
    <location>
        <begin position="1"/>
        <end position="47"/>
    </location>
</feature>
<dbReference type="GeneID" id="37109581"/>
<evidence type="ECO:0000259" key="1">
    <source>
        <dbReference type="PROSITE" id="PS50181"/>
    </source>
</evidence>
<accession>A0A317W6R4</accession>
<dbReference type="EMBL" id="MSFK01000020">
    <property type="protein sequence ID" value="PWY81739.1"/>
    <property type="molecule type" value="Genomic_DNA"/>
</dbReference>
<gene>
    <name evidence="2" type="ORF">BO94DRAFT_425393</name>
</gene>
<organism evidence="2 3">
    <name type="scientific">Aspergillus sclerotioniger CBS 115572</name>
    <dbReference type="NCBI Taxonomy" id="1450535"/>
    <lineage>
        <taxon>Eukaryota</taxon>
        <taxon>Fungi</taxon>
        <taxon>Dikarya</taxon>
        <taxon>Ascomycota</taxon>
        <taxon>Pezizomycotina</taxon>
        <taxon>Eurotiomycetes</taxon>
        <taxon>Eurotiomycetidae</taxon>
        <taxon>Eurotiales</taxon>
        <taxon>Aspergillaceae</taxon>
        <taxon>Aspergillus</taxon>
        <taxon>Aspergillus subgen. Circumdati</taxon>
    </lineage>
</organism>
<feature type="non-terminal residue" evidence="2">
    <location>
        <position position="1"/>
    </location>
</feature>
<name>A0A317W6R4_9EURO</name>
<feature type="non-terminal residue" evidence="2">
    <location>
        <position position="489"/>
    </location>
</feature>
<dbReference type="OrthoDB" id="5422579at2759"/>
<dbReference type="AlphaFoldDB" id="A0A317W6R4"/>